<protein>
    <recommendedName>
        <fullName evidence="4">DUF229 domain containing protein</fullName>
    </recommendedName>
</protein>
<dbReference type="EMBL" id="BPLQ01005923">
    <property type="protein sequence ID" value="GIY18488.1"/>
    <property type="molecule type" value="Genomic_DNA"/>
</dbReference>
<evidence type="ECO:0000313" key="3">
    <source>
        <dbReference type="Proteomes" id="UP001054837"/>
    </source>
</evidence>
<feature type="chain" id="PRO_5043416627" description="DUF229 domain containing protein" evidence="1">
    <location>
        <begin position="21"/>
        <end position="806"/>
    </location>
</feature>
<dbReference type="GO" id="GO:0005615">
    <property type="term" value="C:extracellular space"/>
    <property type="evidence" value="ECO:0007669"/>
    <property type="project" value="TreeGrafter"/>
</dbReference>
<dbReference type="AlphaFoldDB" id="A0AAV4R852"/>
<evidence type="ECO:0000256" key="1">
    <source>
        <dbReference type="SAM" id="SignalP"/>
    </source>
</evidence>
<gene>
    <name evidence="2" type="primary">AVEN_144611_1</name>
    <name evidence="2" type="ORF">CDAR_263881</name>
</gene>
<reference evidence="2 3" key="1">
    <citation type="submission" date="2021-06" db="EMBL/GenBank/DDBJ databases">
        <title>Caerostris darwini draft genome.</title>
        <authorList>
            <person name="Kono N."/>
            <person name="Arakawa K."/>
        </authorList>
    </citation>
    <scope>NUCLEOTIDE SEQUENCE [LARGE SCALE GENOMIC DNA]</scope>
</reference>
<dbReference type="InterPro" id="IPR004245">
    <property type="entry name" value="DUF229"/>
</dbReference>
<dbReference type="SUPFAM" id="SSF53649">
    <property type="entry name" value="Alkaline phosphatase-like"/>
    <property type="match status" value="1"/>
</dbReference>
<comment type="caution">
    <text evidence="2">The sequence shown here is derived from an EMBL/GenBank/DDBJ whole genome shotgun (WGS) entry which is preliminary data.</text>
</comment>
<evidence type="ECO:0000313" key="2">
    <source>
        <dbReference type="EMBL" id="GIY18488.1"/>
    </source>
</evidence>
<organism evidence="2 3">
    <name type="scientific">Caerostris darwini</name>
    <dbReference type="NCBI Taxonomy" id="1538125"/>
    <lineage>
        <taxon>Eukaryota</taxon>
        <taxon>Metazoa</taxon>
        <taxon>Ecdysozoa</taxon>
        <taxon>Arthropoda</taxon>
        <taxon>Chelicerata</taxon>
        <taxon>Arachnida</taxon>
        <taxon>Araneae</taxon>
        <taxon>Araneomorphae</taxon>
        <taxon>Entelegynae</taxon>
        <taxon>Araneoidea</taxon>
        <taxon>Araneidae</taxon>
        <taxon>Caerostris</taxon>
    </lineage>
</organism>
<dbReference type="Proteomes" id="UP001054837">
    <property type="component" value="Unassembled WGS sequence"/>
</dbReference>
<sequence>MLYPWILLNPLLVFAWYSRTQDFRTLNVSTYANIYPDPILYNKILDSENNLLSTPSDKTEFYDDHHETKQPTVVKAHGEYRHGLEDLLDFLEAKLEKRLKRNSDSYTGFPKEVNAKEIDENLEPKYSDSSEYETPFRLKLRNHPELDYVAPLQTDRFSPPQKETPSRIIRSIEKAGIFDDFPDPESNNGSTTISVLEVTETRNPSLVLDTSECKIPKLDPWDPSLKGLLLHFDALVCPGPPLFMRPEPGGWISLNETVLKEHYNMVPDELVCNYNAIHRKIEKWSKRENGFSLGDAKKLEFGVPLNEDYIGVGCKIQNKSFEQFFPLVRLKNDIEEIKNKMNPPSPRLNVILMGIDSVSKLNYLRHFPNTREFLKKLSPFEMHGYTKVGDNTFPNLVPMLTGHFVDYYWNETVKDEMFFDDLDFIWREYANKGYRTFYAEDHPGSGTFNYFKRGFKEPPTDYYFRPLAVVLYSSKLKETTIKEGPYCLNSQIEPDIIYDYKRDFLKVMDDRPYFAFSMVSTLTHDLLNHARFQDEPTVRMLEDLQDMGALNNSLLVLFSDHGIRFGDIRYTYIGKFEERMPMMFIHAPKWFLDQNPEIAKNLKINQDRLMTLFDVHATMLHLLDLNKTQEERSNHTLGLSLLEEIPENRTCEDANILRHWCPCETFEQVPLNSSEAIAAAQAIVDDINSQLKAHADICEVLEIDKIMDARIGKANDVVLRFRQITNVAMNKTIVLGDSVSPLADYMITMLTKPGDAAFEATVRHDPNADTYTVLGISRISLYGNTSWCIPSQRLKLFCYCKDQKTS</sequence>
<dbReference type="InterPro" id="IPR017850">
    <property type="entry name" value="Alkaline_phosphatase_core_sf"/>
</dbReference>
<proteinExistence type="predicted"/>
<dbReference type="Pfam" id="PF02995">
    <property type="entry name" value="DUF229"/>
    <property type="match status" value="1"/>
</dbReference>
<keyword evidence="3" id="KW-1185">Reference proteome</keyword>
<accession>A0AAV4R852</accession>
<dbReference type="FunFam" id="3.40.720.10:FF:000017">
    <property type="entry name" value="Predicted protein"/>
    <property type="match status" value="1"/>
</dbReference>
<dbReference type="CDD" id="cd16021">
    <property type="entry name" value="ALP_like"/>
    <property type="match status" value="1"/>
</dbReference>
<dbReference type="Gene3D" id="3.40.720.10">
    <property type="entry name" value="Alkaline Phosphatase, subunit A"/>
    <property type="match status" value="1"/>
</dbReference>
<dbReference type="PANTHER" id="PTHR10974:SF1">
    <property type="entry name" value="FI08016P-RELATED"/>
    <property type="match status" value="1"/>
</dbReference>
<feature type="signal peptide" evidence="1">
    <location>
        <begin position="1"/>
        <end position="20"/>
    </location>
</feature>
<name>A0AAV4R852_9ARAC</name>
<dbReference type="PANTHER" id="PTHR10974">
    <property type="entry name" value="FI08016P-RELATED"/>
    <property type="match status" value="1"/>
</dbReference>
<evidence type="ECO:0008006" key="4">
    <source>
        <dbReference type="Google" id="ProtNLM"/>
    </source>
</evidence>
<keyword evidence="1" id="KW-0732">Signal</keyword>